<dbReference type="SUPFAM" id="SSF48371">
    <property type="entry name" value="ARM repeat"/>
    <property type="match status" value="1"/>
</dbReference>
<dbReference type="InterPro" id="IPR002110">
    <property type="entry name" value="Ankyrin_rpt"/>
</dbReference>
<dbReference type="PROSITE" id="PS50088">
    <property type="entry name" value="ANK_REPEAT"/>
    <property type="match status" value="1"/>
</dbReference>
<dbReference type="PANTHER" id="PTHR24171:SF8">
    <property type="entry name" value="BRCA1-ASSOCIATED RING DOMAIN PROTEIN 1"/>
    <property type="match status" value="1"/>
</dbReference>
<dbReference type="InterPro" id="IPR036770">
    <property type="entry name" value="Ankyrin_rpt-contain_sf"/>
</dbReference>
<keyword evidence="5" id="KW-1185">Reference proteome</keyword>
<dbReference type="Gene3D" id="1.25.40.20">
    <property type="entry name" value="Ankyrin repeat-containing domain"/>
    <property type="match status" value="1"/>
</dbReference>
<reference evidence="4 5" key="1">
    <citation type="submission" date="2021-08" db="EMBL/GenBank/DDBJ databases">
        <title>WGS of actinomycetes from Thailand.</title>
        <authorList>
            <person name="Thawai C."/>
        </authorList>
    </citation>
    <scope>NUCLEOTIDE SEQUENCE [LARGE SCALE GENOMIC DNA]</scope>
    <source>
        <strain evidence="4 5">PLK6-54</strain>
    </source>
</reference>
<dbReference type="SMART" id="SM00248">
    <property type="entry name" value="ANK"/>
    <property type="match status" value="2"/>
</dbReference>
<comment type="caution">
    <text evidence="4">The sequence shown here is derived from an EMBL/GenBank/DDBJ whole genome shotgun (WGS) entry which is preliminary data.</text>
</comment>
<evidence type="ECO:0000256" key="1">
    <source>
        <dbReference type="ARBA" id="ARBA00022737"/>
    </source>
</evidence>
<keyword evidence="2 3" id="KW-0040">ANK repeat</keyword>
<evidence type="ECO:0000313" key="4">
    <source>
        <dbReference type="EMBL" id="MBY8876189.1"/>
    </source>
</evidence>
<dbReference type="EMBL" id="JAINZZ010000001">
    <property type="protein sequence ID" value="MBY8876189.1"/>
    <property type="molecule type" value="Genomic_DNA"/>
</dbReference>
<feature type="repeat" description="ANK" evidence="3">
    <location>
        <begin position="36"/>
        <end position="68"/>
    </location>
</feature>
<gene>
    <name evidence="4" type="ORF">K7862_00845</name>
</gene>
<dbReference type="Pfam" id="PF12796">
    <property type="entry name" value="Ank_2"/>
    <property type="match status" value="1"/>
</dbReference>
<dbReference type="RefSeq" id="WP_222959460.1">
    <property type="nucleotide sequence ID" value="NZ_JAINZZ010000001.1"/>
</dbReference>
<evidence type="ECO:0000256" key="2">
    <source>
        <dbReference type="ARBA" id="ARBA00023043"/>
    </source>
</evidence>
<keyword evidence="1" id="KW-0677">Repeat</keyword>
<organism evidence="4 5">
    <name type="scientific">Actinacidiphila acidipaludis</name>
    <dbReference type="NCBI Taxonomy" id="2873382"/>
    <lineage>
        <taxon>Bacteria</taxon>
        <taxon>Bacillati</taxon>
        <taxon>Actinomycetota</taxon>
        <taxon>Actinomycetes</taxon>
        <taxon>Kitasatosporales</taxon>
        <taxon>Streptomycetaceae</taxon>
        <taxon>Actinacidiphila</taxon>
    </lineage>
</organism>
<proteinExistence type="predicted"/>
<dbReference type="Pfam" id="PF13646">
    <property type="entry name" value="HEAT_2"/>
    <property type="match status" value="1"/>
</dbReference>
<dbReference type="InterPro" id="IPR016024">
    <property type="entry name" value="ARM-type_fold"/>
</dbReference>
<protein>
    <submittedName>
        <fullName evidence="4">HEAT repeat domain-containing protein</fullName>
    </submittedName>
</protein>
<dbReference type="SUPFAM" id="SSF48403">
    <property type="entry name" value="Ankyrin repeat"/>
    <property type="match status" value="1"/>
</dbReference>
<dbReference type="PANTHER" id="PTHR24171">
    <property type="entry name" value="ANKYRIN REPEAT DOMAIN-CONTAINING PROTEIN 39-RELATED"/>
    <property type="match status" value="1"/>
</dbReference>
<evidence type="ECO:0000313" key="5">
    <source>
        <dbReference type="Proteomes" id="UP000778578"/>
    </source>
</evidence>
<name>A0ABS7PZ64_9ACTN</name>
<dbReference type="Gene3D" id="1.25.10.10">
    <property type="entry name" value="Leucine-rich Repeat Variant"/>
    <property type="match status" value="1"/>
</dbReference>
<dbReference type="InterPro" id="IPR011989">
    <property type="entry name" value="ARM-like"/>
</dbReference>
<accession>A0ABS7PZ64</accession>
<sequence>MPMDAAALIAAVRAGDTDAAEELLAAGVPADARDDGGYTALGLAVVRADAAMCEVLLRAGADPNLRCPGGRTPVMLAADGGAVGAWHELRGGSPDFWFRDDVGRDAMDLARAWVGVDAGAELLRRLGGVEGDEARITRGPAQDVGTGWFETVHVTTSSSSSSSSTQSSPSCSVSVQTGHAAILTELEELRGIRVPYGELADRAVAFEPDHVGRFYPAMALASRMDEETFTVAAAELTSASDAARRRFAAEVLVLHAVSEDEPAVRLHQAAIDLLRRRAAVEEDPGVLTEILRALGLHDDTRALPQILRHAGHPEPEVRAQAAASLHGMVVPDNPEALRTVLTLTEDADAQVRRNAASTLSDVRADTPRIRASLARLMDDADPDVSVEGARGLGLRDDPRADLPVVRAFLDRPEDSVPEAHRAYEVIRRMPRERFLAARDAIEGRDSAATDQP</sequence>
<dbReference type="PROSITE" id="PS50297">
    <property type="entry name" value="ANK_REP_REGION"/>
    <property type="match status" value="1"/>
</dbReference>
<dbReference type="Proteomes" id="UP000778578">
    <property type="component" value="Unassembled WGS sequence"/>
</dbReference>
<evidence type="ECO:0000256" key="3">
    <source>
        <dbReference type="PROSITE-ProRule" id="PRU00023"/>
    </source>
</evidence>